<keyword evidence="3" id="KW-0479">Metal-binding</keyword>
<reference evidence="7" key="1">
    <citation type="submission" date="2021-01" db="UniProtKB">
        <authorList>
            <consortium name="EnsemblPlants"/>
        </authorList>
    </citation>
    <scope>IDENTIFICATION</scope>
</reference>
<dbReference type="InterPro" id="IPR001128">
    <property type="entry name" value="Cyt_P450"/>
</dbReference>
<protein>
    <recommendedName>
        <fullName evidence="9">Cytochrome P450</fullName>
    </recommendedName>
</protein>
<evidence type="ECO:0000256" key="1">
    <source>
        <dbReference type="ARBA" id="ARBA00001971"/>
    </source>
</evidence>
<sequence length="293" mass="33692">MALTEASIGALVAVYLIIWFWILNRHKPHLTNWPILGMLPSFLINAATRVHDYITYLLQTNGHTVTIDGPWFSNFSLVFTSDPENVHYILSKNFANFNKGNDFKEIFEFLGEGILVADGDSWKMQRKLSHSLFKNSNFLSLVETCAAQKVRDGLFKILDHASESGLEVDMQDLCQRFTFDVACIFMLGVDLNSLALGLAEVPLTRALDDVDVILLSRHFKPERLWKLQRWLQVGAEKKALKAAKTFNDFIYHQIALKRELINNRKSSRLRCYTDYFQKLTKNKRLELNVACVE</sequence>
<dbReference type="AlphaFoldDB" id="A0A7N0VA53"/>
<evidence type="ECO:0000256" key="5">
    <source>
        <dbReference type="ARBA" id="ARBA00023004"/>
    </source>
</evidence>
<name>A0A7N0VA53_KALFE</name>
<evidence type="ECO:0000256" key="4">
    <source>
        <dbReference type="ARBA" id="ARBA00023002"/>
    </source>
</evidence>
<dbReference type="Gramene" id="Kaladp0486s0003.1.v1.1">
    <property type="protein sequence ID" value="Kaladp0486s0003.1.v1.1.CDS.1"/>
    <property type="gene ID" value="Kaladp0486s0003.v1.1"/>
</dbReference>
<keyword evidence="6" id="KW-0812">Transmembrane</keyword>
<organism evidence="7 8">
    <name type="scientific">Kalanchoe fedtschenkoi</name>
    <name type="common">Lavender scallops</name>
    <name type="synonym">South American air plant</name>
    <dbReference type="NCBI Taxonomy" id="63787"/>
    <lineage>
        <taxon>Eukaryota</taxon>
        <taxon>Viridiplantae</taxon>
        <taxon>Streptophyta</taxon>
        <taxon>Embryophyta</taxon>
        <taxon>Tracheophyta</taxon>
        <taxon>Spermatophyta</taxon>
        <taxon>Magnoliopsida</taxon>
        <taxon>eudicotyledons</taxon>
        <taxon>Gunneridae</taxon>
        <taxon>Pentapetalae</taxon>
        <taxon>Saxifragales</taxon>
        <taxon>Crassulaceae</taxon>
        <taxon>Kalanchoe</taxon>
    </lineage>
</organism>
<comment type="cofactor">
    <cofactor evidence="1">
        <name>heme</name>
        <dbReference type="ChEBI" id="CHEBI:30413"/>
    </cofactor>
</comment>
<evidence type="ECO:0008006" key="9">
    <source>
        <dbReference type="Google" id="ProtNLM"/>
    </source>
</evidence>
<keyword evidence="6" id="KW-1133">Transmembrane helix</keyword>
<dbReference type="InterPro" id="IPR036396">
    <property type="entry name" value="Cyt_P450_sf"/>
</dbReference>
<keyword evidence="5" id="KW-0408">Iron</keyword>
<accession>A0A7N0VA53</accession>
<keyword evidence="6" id="KW-0472">Membrane</keyword>
<evidence type="ECO:0000313" key="7">
    <source>
        <dbReference type="EnsemblPlants" id="Kaladp0486s0003.1.v1.1.CDS.1"/>
    </source>
</evidence>
<dbReference type="PANTHER" id="PTHR24296">
    <property type="entry name" value="CYTOCHROME P450"/>
    <property type="match status" value="1"/>
</dbReference>
<evidence type="ECO:0000256" key="2">
    <source>
        <dbReference type="ARBA" id="ARBA00010617"/>
    </source>
</evidence>
<dbReference type="GO" id="GO:0005506">
    <property type="term" value="F:iron ion binding"/>
    <property type="evidence" value="ECO:0007669"/>
    <property type="project" value="InterPro"/>
</dbReference>
<dbReference type="GO" id="GO:0020037">
    <property type="term" value="F:heme binding"/>
    <property type="evidence" value="ECO:0007669"/>
    <property type="project" value="InterPro"/>
</dbReference>
<feature type="transmembrane region" description="Helical" evidence="6">
    <location>
        <begin position="6"/>
        <end position="23"/>
    </location>
</feature>
<dbReference type="GO" id="GO:0004497">
    <property type="term" value="F:monooxygenase activity"/>
    <property type="evidence" value="ECO:0007669"/>
    <property type="project" value="InterPro"/>
</dbReference>
<dbReference type="Proteomes" id="UP000594263">
    <property type="component" value="Unplaced"/>
</dbReference>
<evidence type="ECO:0000256" key="3">
    <source>
        <dbReference type="ARBA" id="ARBA00022723"/>
    </source>
</evidence>
<keyword evidence="8" id="KW-1185">Reference proteome</keyword>
<dbReference type="GO" id="GO:0016705">
    <property type="term" value="F:oxidoreductase activity, acting on paired donors, with incorporation or reduction of molecular oxygen"/>
    <property type="evidence" value="ECO:0007669"/>
    <property type="project" value="InterPro"/>
</dbReference>
<keyword evidence="4" id="KW-0560">Oxidoreductase</keyword>
<dbReference type="SUPFAM" id="SSF48264">
    <property type="entry name" value="Cytochrome P450"/>
    <property type="match status" value="1"/>
</dbReference>
<dbReference type="Pfam" id="PF00067">
    <property type="entry name" value="p450"/>
    <property type="match status" value="1"/>
</dbReference>
<dbReference type="OMA" id="PGCLAKE"/>
<evidence type="ECO:0000313" key="8">
    <source>
        <dbReference type="Proteomes" id="UP000594263"/>
    </source>
</evidence>
<proteinExistence type="inferred from homology"/>
<dbReference type="Gene3D" id="1.10.630.10">
    <property type="entry name" value="Cytochrome P450"/>
    <property type="match status" value="1"/>
</dbReference>
<dbReference type="EnsemblPlants" id="Kaladp0486s0003.1.v1.1">
    <property type="protein sequence ID" value="Kaladp0486s0003.1.v1.1.CDS.1"/>
    <property type="gene ID" value="Kaladp0486s0003.v1.1"/>
</dbReference>
<evidence type="ECO:0000256" key="6">
    <source>
        <dbReference type="SAM" id="Phobius"/>
    </source>
</evidence>
<comment type="similarity">
    <text evidence="2">Belongs to the cytochrome P450 family.</text>
</comment>